<feature type="compositionally biased region" description="Low complexity" evidence="6">
    <location>
        <begin position="431"/>
        <end position="441"/>
    </location>
</feature>
<feature type="coiled-coil region" evidence="5">
    <location>
        <begin position="847"/>
        <end position="874"/>
    </location>
</feature>
<feature type="region of interest" description="Disordered" evidence="6">
    <location>
        <begin position="913"/>
        <end position="939"/>
    </location>
</feature>
<feature type="region of interest" description="Disordered" evidence="6">
    <location>
        <begin position="1"/>
        <end position="52"/>
    </location>
</feature>
<feature type="compositionally biased region" description="Basic and acidic residues" evidence="6">
    <location>
        <begin position="259"/>
        <end position="284"/>
    </location>
</feature>
<evidence type="ECO:0000256" key="5">
    <source>
        <dbReference type="SAM" id="Coils"/>
    </source>
</evidence>
<dbReference type="InterPro" id="IPR021582">
    <property type="entry name" value="Aim21"/>
</dbReference>
<reference evidence="8" key="1">
    <citation type="journal article" date="2013" name="Genome Announc.">
        <title>Genome sequence of the food spoilage yeast Zygosaccharomyces bailii CLIB 213(T).</title>
        <authorList>
            <person name="Galeote V."/>
            <person name="Bigey F."/>
            <person name="Devillers H."/>
            <person name="Neuveglise C."/>
            <person name="Dequin S."/>
        </authorList>
    </citation>
    <scope>NUCLEOTIDE SEQUENCE [LARGE SCALE GENOMIC DNA]</scope>
    <source>
        <strain evidence="8">CLIB 213 / ATCC 58445 / CBS 680 / CCRC 21525 / NBRC 1098 / NCYC 1416 / NRRL Y-2227</strain>
    </source>
</reference>
<feature type="region of interest" description="Disordered" evidence="6">
    <location>
        <begin position="955"/>
        <end position="1011"/>
    </location>
</feature>
<feature type="compositionally biased region" description="Basic residues" evidence="6">
    <location>
        <begin position="804"/>
        <end position="813"/>
    </location>
</feature>
<protein>
    <recommendedName>
        <fullName evidence="4">Altered inheritance of mitochondria protein 21</fullName>
    </recommendedName>
</protein>
<feature type="compositionally biased region" description="Basic and acidic residues" evidence="6">
    <location>
        <begin position="451"/>
        <end position="465"/>
    </location>
</feature>
<dbReference type="AlphaFoldDB" id="A0A8J2XB18"/>
<sequence>MSSEEFPPIPTRPQRHTASPSPTPTVPIRPASKPNTNSIPQVPTKRPTRTKTAELDELMINTDNELREMKGLIRNRTIDSRNQFQELKTQEDKLQSGIEELLGQPGSNVKEQELQDEKERLLRRRQSMLEERKKQQLAREEEMKTLERRREELLQERDRERELERKVEEERKRETELAKEAEENLEWQKEDDMEKEMQMERQKEVETERKLQKRKEIERQKESEEQLRQRKEEELARQRDLELEEKMQRDLERDQEDELQAKKKELELLENERQKTEQKEHLKNSQESSSVSTESVAGKTPFEGAYSDADSAFLDAVGKDFGLKPSESQTFPQMPERPRKTLVSSKASENKSFEKSPTPGPEQATANVKTEKDLPSSGSSESKSYETPFVPERPKIGTGDTSSDSCFSPPNIRPSASERRAESPSIPERPSAFSKKSSSESPTLQDNRPSVFEKKNDSPSVRERTSFVNKKPANEFPAIPARRPSEKSSESPTIPERPNIFGSNSSLGSPVFPDKRPDSNSRQSQSSPTDAEADETQSSPSILPPVPDRRPDFNNKKSPSPVAPSMPEKRPTTSLRQSTIPARPEPESHETTTDSLTDTNVVQKEMASSVEGEPDSQLQSKIRQPDPEEVGVDKTKTALPPEVENVDANETVPQKLSNNENSSASSIMDQKSREDSSEENFKEFSKKKVPPVPKKPSSRIFAFQEMLRKQQMEEMQNSRNQVPERGDNQSVSSPETLQQPSVPQRPHRPVNEERSKFANNLNGLFALPGMSPMGGGLPPSFAKKLNPSAKENKDTKPAPSVRQPRARGPRGRKLPSSVAAVEKVSSESKTNEIEIFKTWRTVMFKPVESSDNNIQELSQESANLKEISQEASKDDQENKVIEIADPTHCDLDDSQAVIPVEDTMHLEEISKVQNLSSSSIQDSVEVGAGPSSPNDDKLENYSEVFAETMNPMPATTFSFQEVSGNSRNSTTIDLAQTGDELNDPQSQVGHGEFIGDPKQEENCEEFADDRE</sequence>
<comment type="subcellular location">
    <subcellularLocation>
        <location evidence="2">Cytoplasm</location>
        <location evidence="2">Cytoskeleton</location>
        <location evidence="2">Actin patch</location>
    </subcellularLocation>
</comment>
<feature type="compositionally biased region" description="Polar residues" evidence="6">
    <location>
        <begin position="520"/>
        <end position="529"/>
    </location>
</feature>
<feature type="compositionally biased region" description="Basic and acidic residues" evidence="6">
    <location>
        <begin position="127"/>
        <end position="252"/>
    </location>
</feature>
<feature type="region of interest" description="Disordered" evidence="6">
    <location>
        <begin position="321"/>
        <end position="827"/>
    </location>
</feature>
<comment type="similarity">
    <text evidence="3">Belongs to the AIM21 family.</text>
</comment>
<feature type="compositionally biased region" description="Basic and acidic residues" evidence="6">
    <location>
        <begin position="670"/>
        <end position="686"/>
    </location>
</feature>
<feature type="compositionally biased region" description="Polar residues" evidence="6">
    <location>
        <begin position="955"/>
        <end position="974"/>
    </location>
</feature>
<feature type="compositionally biased region" description="Basic and acidic residues" evidence="6">
    <location>
        <begin position="623"/>
        <end position="636"/>
    </location>
</feature>
<dbReference type="GO" id="GO:0030479">
    <property type="term" value="C:actin cortical patch"/>
    <property type="evidence" value="ECO:0007669"/>
    <property type="project" value="UniProtKB-SubCell"/>
</dbReference>
<keyword evidence="8" id="KW-1185">Reference proteome</keyword>
<keyword evidence="5" id="KW-0175">Coiled coil</keyword>
<dbReference type="EMBL" id="HG316466">
    <property type="protein sequence ID" value="CDF91740.1"/>
    <property type="molecule type" value="Genomic_DNA"/>
</dbReference>
<evidence type="ECO:0000256" key="2">
    <source>
        <dbReference type="ARBA" id="ARBA00004134"/>
    </source>
</evidence>
<evidence type="ECO:0000256" key="6">
    <source>
        <dbReference type="SAM" id="MobiDB-lite"/>
    </source>
</evidence>
<comment type="function">
    <text evidence="1">Involved in mitochondrial migration along actin filaments.</text>
</comment>
<feature type="compositionally biased region" description="Polar residues" evidence="6">
    <location>
        <begin position="593"/>
        <end position="602"/>
    </location>
</feature>
<accession>A0A8J2XB18</accession>
<evidence type="ECO:0000256" key="3">
    <source>
        <dbReference type="ARBA" id="ARBA00006466"/>
    </source>
</evidence>
<gene>
    <name evidence="7" type="ORF">BN860_02476g</name>
</gene>
<name>A0A8J2XB18_ZYGB2</name>
<feature type="compositionally biased region" description="Polar residues" evidence="6">
    <location>
        <begin position="651"/>
        <end position="669"/>
    </location>
</feature>
<feature type="compositionally biased region" description="Polar residues" evidence="6">
    <location>
        <begin position="913"/>
        <end position="922"/>
    </location>
</feature>
<dbReference type="Pfam" id="PF11489">
    <property type="entry name" value="Aim21"/>
    <property type="match status" value="1"/>
</dbReference>
<evidence type="ECO:0000313" key="8">
    <source>
        <dbReference type="Proteomes" id="UP000019375"/>
    </source>
</evidence>
<feature type="compositionally biased region" description="Low complexity" evidence="6">
    <location>
        <begin position="285"/>
        <end position="296"/>
    </location>
</feature>
<evidence type="ECO:0000313" key="7">
    <source>
        <dbReference type="EMBL" id="CDF91740.1"/>
    </source>
</evidence>
<proteinExistence type="inferred from homology"/>
<feature type="compositionally biased region" description="Polar residues" evidence="6">
    <location>
        <begin position="399"/>
        <end position="408"/>
    </location>
</feature>
<feature type="region of interest" description="Disordered" evidence="6">
    <location>
        <begin position="125"/>
        <end position="306"/>
    </location>
</feature>
<dbReference type="OrthoDB" id="3995855at2759"/>
<dbReference type="Proteomes" id="UP000019375">
    <property type="component" value="Unassembled WGS sequence"/>
</dbReference>
<feature type="compositionally biased region" description="Acidic residues" evidence="6">
    <location>
        <begin position="1002"/>
        <end position="1011"/>
    </location>
</feature>
<evidence type="ECO:0000256" key="4">
    <source>
        <dbReference type="ARBA" id="ARBA00021016"/>
    </source>
</evidence>
<feature type="compositionally biased region" description="Polar residues" evidence="6">
    <location>
        <begin position="728"/>
        <end position="742"/>
    </location>
</feature>
<evidence type="ECO:0000256" key="1">
    <source>
        <dbReference type="ARBA" id="ARBA00002092"/>
    </source>
</evidence>
<organism evidence="7 8">
    <name type="scientific">Zygosaccharomyces bailii (strain CLIB 213 / ATCC 58445 / CBS 680 / BCRC 21525 / NBRC 1098 / NCYC 1416 / NRRL Y-2227)</name>
    <dbReference type="NCBI Taxonomy" id="1333698"/>
    <lineage>
        <taxon>Eukaryota</taxon>
        <taxon>Fungi</taxon>
        <taxon>Dikarya</taxon>
        <taxon>Ascomycota</taxon>
        <taxon>Saccharomycotina</taxon>
        <taxon>Saccharomycetes</taxon>
        <taxon>Saccharomycetales</taxon>
        <taxon>Saccharomycetaceae</taxon>
        <taxon>Zygosaccharomyces</taxon>
    </lineage>
</organism>